<dbReference type="Pfam" id="PF00378">
    <property type="entry name" value="ECH_1"/>
    <property type="match status" value="1"/>
</dbReference>
<dbReference type="InterPro" id="IPR014748">
    <property type="entry name" value="Enoyl-CoA_hydra_C"/>
</dbReference>
<dbReference type="InterPro" id="IPR001753">
    <property type="entry name" value="Enoyl-CoA_hydra/iso"/>
</dbReference>
<dbReference type="OrthoDB" id="9775794at2"/>
<reference evidence="2 3" key="1">
    <citation type="submission" date="2017-11" db="EMBL/GenBank/DDBJ databases">
        <title>Comparitive Functional Genomics of Dry Heat Resistant strains isolated from the Viking Spacecraft.</title>
        <authorList>
            <person name="Seuylemezian A."/>
            <person name="Cooper K."/>
            <person name="Vaishampayan P."/>
        </authorList>
    </citation>
    <scope>NUCLEOTIDE SEQUENCE [LARGE SCALE GENOMIC DNA]</scope>
    <source>
        <strain evidence="2 3">V1-29</strain>
    </source>
</reference>
<organism evidence="2 3">
    <name type="scientific">Peribacillus deserti</name>
    <dbReference type="NCBI Taxonomy" id="673318"/>
    <lineage>
        <taxon>Bacteria</taxon>
        <taxon>Bacillati</taxon>
        <taxon>Bacillota</taxon>
        <taxon>Bacilli</taxon>
        <taxon>Bacillales</taxon>
        <taxon>Bacillaceae</taxon>
        <taxon>Peribacillus</taxon>
    </lineage>
</organism>
<evidence type="ECO:0000313" key="2">
    <source>
        <dbReference type="EMBL" id="PLT31238.1"/>
    </source>
</evidence>
<dbReference type="AlphaFoldDB" id="A0A2N5MA50"/>
<keyword evidence="2" id="KW-0456">Lyase</keyword>
<sequence length="264" mass="29102">MEADTTIQPLVTVTYSGRLAAVELNRPESFNALNLDLLQELVLTLKDLTVNEQVDIVVLKGKGKGFCSGGDIKAMISSSSDEHEFFSMMEAITELSMTLYCMPKLTLCAIHGAAAGLGLSIALACDHIIADGDSKIAMNFIGIGLIPDGGGHFFLERRLGEVKAKELIWDGKVLTANEALEKNLIHETTDNLDAAVDQKISEWRQKPVSAMIKTKKILAEINRPNLLKVLELEKNGQLRMRRTKDHQEGIQAFVEKRKPVFKGK</sequence>
<dbReference type="EC" id="4.2.1.17" evidence="2"/>
<gene>
    <name evidence="2" type="ORF">CUU66_03415</name>
</gene>
<protein>
    <submittedName>
        <fullName evidence="2">Enoyl-CoA hydratase</fullName>
        <ecNumber evidence="2">4.2.1.17</ecNumber>
    </submittedName>
</protein>
<evidence type="ECO:0000313" key="3">
    <source>
        <dbReference type="Proteomes" id="UP000234748"/>
    </source>
</evidence>
<dbReference type="NCBIfam" id="NF005804">
    <property type="entry name" value="PRK07659.1"/>
    <property type="match status" value="1"/>
</dbReference>
<keyword evidence="3" id="KW-1185">Reference proteome</keyword>
<evidence type="ECO:0000256" key="1">
    <source>
        <dbReference type="ARBA" id="ARBA00005254"/>
    </source>
</evidence>
<dbReference type="CDD" id="cd06558">
    <property type="entry name" value="crotonase-like"/>
    <property type="match status" value="1"/>
</dbReference>
<dbReference type="SUPFAM" id="SSF52096">
    <property type="entry name" value="ClpP/crotonase"/>
    <property type="match status" value="1"/>
</dbReference>
<comment type="caution">
    <text evidence="2">The sequence shown here is derived from an EMBL/GenBank/DDBJ whole genome shotgun (WGS) entry which is preliminary data.</text>
</comment>
<dbReference type="PANTHER" id="PTHR43459">
    <property type="entry name" value="ENOYL-COA HYDRATASE"/>
    <property type="match status" value="1"/>
</dbReference>
<dbReference type="GO" id="GO:0004300">
    <property type="term" value="F:enoyl-CoA hydratase activity"/>
    <property type="evidence" value="ECO:0007669"/>
    <property type="project" value="UniProtKB-EC"/>
</dbReference>
<dbReference type="InterPro" id="IPR029045">
    <property type="entry name" value="ClpP/crotonase-like_dom_sf"/>
</dbReference>
<proteinExistence type="inferred from homology"/>
<dbReference type="Gene3D" id="1.10.12.10">
    <property type="entry name" value="Lyase 2-enoyl-coa Hydratase, Chain A, domain 2"/>
    <property type="match status" value="1"/>
</dbReference>
<accession>A0A2N5MA50</accession>
<name>A0A2N5MA50_9BACI</name>
<dbReference type="RefSeq" id="WP_101640275.1">
    <property type="nucleotide sequence ID" value="NZ_PGUY01000010.1"/>
</dbReference>
<dbReference type="PANTHER" id="PTHR43459:SF1">
    <property type="entry name" value="EG:BACN32G11.4 PROTEIN"/>
    <property type="match status" value="1"/>
</dbReference>
<dbReference type="Gene3D" id="3.90.226.10">
    <property type="entry name" value="2-enoyl-CoA Hydratase, Chain A, domain 1"/>
    <property type="match status" value="1"/>
</dbReference>
<comment type="similarity">
    <text evidence="1">Belongs to the enoyl-CoA hydratase/isomerase family.</text>
</comment>
<dbReference type="EMBL" id="PGUY01000010">
    <property type="protein sequence ID" value="PLT31238.1"/>
    <property type="molecule type" value="Genomic_DNA"/>
</dbReference>
<dbReference type="Proteomes" id="UP000234748">
    <property type="component" value="Unassembled WGS sequence"/>
</dbReference>